<dbReference type="Pfam" id="PF04844">
    <property type="entry name" value="Ovate"/>
    <property type="match status" value="1"/>
</dbReference>
<organism evidence="9 10">
    <name type="scientific">Vanilla planifolia</name>
    <name type="common">Vanilla</name>
    <dbReference type="NCBI Taxonomy" id="51239"/>
    <lineage>
        <taxon>Eukaryota</taxon>
        <taxon>Viridiplantae</taxon>
        <taxon>Streptophyta</taxon>
        <taxon>Embryophyta</taxon>
        <taxon>Tracheophyta</taxon>
        <taxon>Spermatophyta</taxon>
        <taxon>Magnoliopsida</taxon>
        <taxon>Liliopsida</taxon>
        <taxon>Asparagales</taxon>
        <taxon>Orchidaceae</taxon>
        <taxon>Vanilloideae</taxon>
        <taxon>Vanilleae</taxon>
        <taxon>Vanilla</taxon>
    </lineage>
</organism>
<feature type="domain" description="OVATE" evidence="8">
    <location>
        <begin position="253"/>
        <end position="312"/>
    </location>
</feature>
<feature type="compositionally biased region" description="Polar residues" evidence="7">
    <location>
        <begin position="198"/>
        <end position="207"/>
    </location>
</feature>
<dbReference type="PANTHER" id="PTHR33057">
    <property type="entry name" value="TRANSCRIPTION REPRESSOR OFP7-RELATED"/>
    <property type="match status" value="1"/>
</dbReference>
<protein>
    <recommendedName>
        <fullName evidence="6">Transcription repressor</fullName>
    </recommendedName>
    <alternativeName>
        <fullName evidence="6">Ovate family protein</fullName>
    </alternativeName>
</protein>
<comment type="function">
    <text evidence="6">Transcriptional repressor that regulates multiple aspects of plant growth and development.</text>
</comment>
<evidence type="ECO:0000256" key="2">
    <source>
        <dbReference type="ARBA" id="ARBA00022491"/>
    </source>
</evidence>
<feature type="region of interest" description="Disordered" evidence="7">
    <location>
        <begin position="16"/>
        <end position="54"/>
    </location>
</feature>
<dbReference type="OrthoDB" id="1744216at2759"/>
<sequence>MATPFRLRLFDSCASKKDIAKPPQPRLSAPSDLPPPPPPPHLRHPPVVSSSGLCCRRSAPRPNLAVAADVEDLSRARETPSYLWRKEEKWHVVSCDGFHPSAATAIALSPSPKAESEGRDAGIVLPQTATTLAEHRAREVPQRQRRRVQKKKPTRNPRPRSRPRGSSSSAETHALFSSDDEDGEQEGIEETQISSQSNSTTDNSFDQTELLRRREAVVEQTPPDSSPWRKLTPCLSGTGGGEVDMVPSESLAVVKQSEDPRADFRRSMEEMVVEKGIYNAGELEQLLHCFLSLNSEHHHRSIIAAFQDVWEALFPTTPFLRSPLAGHIPVVN</sequence>
<keyword evidence="2 6" id="KW-0678">Repressor</keyword>
<dbReference type="GO" id="GO:0005634">
    <property type="term" value="C:nucleus"/>
    <property type="evidence" value="ECO:0007669"/>
    <property type="project" value="UniProtKB-SubCell"/>
</dbReference>
<evidence type="ECO:0000256" key="4">
    <source>
        <dbReference type="ARBA" id="ARBA00023163"/>
    </source>
</evidence>
<evidence type="ECO:0000313" key="9">
    <source>
        <dbReference type="EMBL" id="KAG0489082.1"/>
    </source>
</evidence>
<name>A0A835V883_VANPL</name>
<keyword evidence="10" id="KW-1185">Reference proteome</keyword>
<dbReference type="NCBIfam" id="TIGR01568">
    <property type="entry name" value="A_thal_3678"/>
    <property type="match status" value="1"/>
</dbReference>
<keyword evidence="3 6" id="KW-0805">Transcription regulation</keyword>
<dbReference type="PROSITE" id="PS51754">
    <property type="entry name" value="OVATE"/>
    <property type="match status" value="1"/>
</dbReference>
<dbReference type="InterPro" id="IPR038933">
    <property type="entry name" value="Ovate"/>
</dbReference>
<accession>A0A835V883</accession>
<evidence type="ECO:0000259" key="8">
    <source>
        <dbReference type="PROSITE" id="PS51754"/>
    </source>
</evidence>
<gene>
    <name evidence="9" type="ORF">HPP92_007893</name>
</gene>
<comment type="caution">
    <text evidence="9">The sequence shown here is derived from an EMBL/GenBank/DDBJ whole genome shotgun (WGS) entry which is preliminary data.</text>
</comment>
<comment type="subcellular location">
    <subcellularLocation>
        <location evidence="1 6">Nucleus</location>
    </subcellularLocation>
</comment>
<dbReference type="InterPro" id="IPR006458">
    <property type="entry name" value="Ovate_C"/>
</dbReference>
<evidence type="ECO:0000313" key="10">
    <source>
        <dbReference type="Proteomes" id="UP000636800"/>
    </source>
</evidence>
<dbReference type="PANTHER" id="PTHR33057:SF224">
    <property type="entry name" value="TRANSCRIPTION REPRESSOR"/>
    <property type="match status" value="1"/>
</dbReference>
<feature type="compositionally biased region" description="Basic residues" evidence="7">
    <location>
        <begin position="143"/>
        <end position="163"/>
    </location>
</feature>
<evidence type="ECO:0000256" key="7">
    <source>
        <dbReference type="SAM" id="MobiDB-lite"/>
    </source>
</evidence>
<dbReference type="GO" id="GO:0045892">
    <property type="term" value="P:negative regulation of DNA-templated transcription"/>
    <property type="evidence" value="ECO:0007669"/>
    <property type="project" value="UniProtKB-UniRule"/>
</dbReference>
<feature type="region of interest" description="Disordered" evidence="7">
    <location>
        <begin position="130"/>
        <end position="208"/>
    </location>
</feature>
<evidence type="ECO:0000256" key="1">
    <source>
        <dbReference type="ARBA" id="ARBA00004123"/>
    </source>
</evidence>
<keyword evidence="4 6" id="KW-0804">Transcription</keyword>
<reference evidence="9 10" key="1">
    <citation type="journal article" date="2020" name="Nat. Food">
        <title>A phased Vanilla planifolia genome enables genetic improvement of flavour and production.</title>
        <authorList>
            <person name="Hasing T."/>
            <person name="Tang H."/>
            <person name="Brym M."/>
            <person name="Khazi F."/>
            <person name="Huang T."/>
            <person name="Chambers A.H."/>
        </authorList>
    </citation>
    <scope>NUCLEOTIDE SEQUENCE [LARGE SCALE GENOMIC DNA]</scope>
    <source>
        <tissue evidence="9">Leaf</tissue>
    </source>
</reference>
<evidence type="ECO:0000256" key="5">
    <source>
        <dbReference type="ARBA" id="ARBA00023242"/>
    </source>
</evidence>
<feature type="compositionally biased region" description="Basic and acidic residues" evidence="7">
    <location>
        <begin position="133"/>
        <end position="142"/>
    </location>
</feature>
<evidence type="ECO:0000256" key="6">
    <source>
        <dbReference type="RuleBase" id="RU367028"/>
    </source>
</evidence>
<evidence type="ECO:0000256" key="3">
    <source>
        <dbReference type="ARBA" id="ARBA00023015"/>
    </source>
</evidence>
<dbReference type="AlphaFoldDB" id="A0A835V883"/>
<dbReference type="EMBL" id="JADCNL010000003">
    <property type="protein sequence ID" value="KAG0489082.1"/>
    <property type="molecule type" value="Genomic_DNA"/>
</dbReference>
<keyword evidence="5 6" id="KW-0539">Nucleus</keyword>
<proteinExistence type="predicted"/>
<feature type="compositionally biased region" description="Acidic residues" evidence="7">
    <location>
        <begin position="178"/>
        <end position="189"/>
    </location>
</feature>
<dbReference type="Proteomes" id="UP000636800">
    <property type="component" value="Chromosome 3"/>
</dbReference>